<dbReference type="AlphaFoldDB" id="A0A897N4Q6"/>
<gene>
    <name evidence="1" type="ORF">HSR122_0039</name>
</gene>
<dbReference type="KEGG" id="hds:HSR122_0039"/>
<keyword evidence="2" id="KW-1185">Reference proteome</keyword>
<dbReference type="Proteomes" id="UP000662973">
    <property type="component" value="Chromosome"/>
</dbReference>
<evidence type="ECO:0000313" key="2">
    <source>
        <dbReference type="Proteomes" id="UP000662973"/>
    </source>
</evidence>
<dbReference type="EMBL" id="CP064788">
    <property type="protein sequence ID" value="QSG07461.1"/>
    <property type="molecule type" value="Genomic_DNA"/>
</dbReference>
<reference evidence="1 2" key="1">
    <citation type="submission" date="2020-11" db="EMBL/GenBank/DDBJ databases">
        <title>Carbohydrate-dependent, anaerobic sulfur respiration: A novel catabolism in halophilic archaea.</title>
        <authorList>
            <person name="Sorokin D.Y."/>
            <person name="Messina E."/>
            <person name="Smedile F."/>
            <person name="La Cono V."/>
            <person name="Hallsworth J.E."/>
            <person name="Yakimov M.M."/>
        </authorList>
    </citation>
    <scope>NUCLEOTIDE SEQUENCE [LARGE SCALE GENOMIC DNA]</scope>
    <source>
        <strain evidence="1 2">HSR12-2</strain>
    </source>
</reference>
<accession>A0A897N4Q6</accession>
<proteinExistence type="predicted"/>
<protein>
    <submittedName>
        <fullName evidence="1">Uncharacterized protein</fullName>
    </submittedName>
</protein>
<evidence type="ECO:0000313" key="1">
    <source>
        <dbReference type="EMBL" id="QSG07461.1"/>
    </source>
</evidence>
<sequence>MNGHCSLQWHAFTKSKDDEHVWRSMSDAFPEIAGDRLEEGDWEQRARTD</sequence>
<organism evidence="1 2">
    <name type="scientific">Halapricum desulfuricans</name>
    <dbReference type="NCBI Taxonomy" id="2841257"/>
    <lineage>
        <taxon>Archaea</taxon>
        <taxon>Methanobacteriati</taxon>
        <taxon>Methanobacteriota</taxon>
        <taxon>Stenosarchaea group</taxon>
        <taxon>Halobacteria</taxon>
        <taxon>Halobacteriales</taxon>
        <taxon>Haloarculaceae</taxon>
        <taxon>Halapricum</taxon>
    </lineage>
</organism>
<name>A0A897N4Q6_9EURY</name>